<evidence type="ECO:0000256" key="1">
    <source>
        <dbReference type="SAM" id="SignalP"/>
    </source>
</evidence>
<dbReference type="RefSeq" id="WP_070368493.1">
    <property type="nucleotide sequence ID" value="NZ_JAZHVW010000007.1"/>
</dbReference>
<dbReference type="STRING" id="481719.LASUN_22750"/>
<dbReference type="InterPro" id="IPR046720">
    <property type="entry name" value="DUF6612"/>
</dbReference>
<feature type="chain" id="PRO_5039256591" description="Lipoprotein" evidence="1">
    <location>
        <begin position="19"/>
        <end position="253"/>
    </location>
</feature>
<dbReference type="AlphaFoldDB" id="A0A1E7X9I0"/>
<evidence type="ECO:0008006" key="4">
    <source>
        <dbReference type="Google" id="ProtNLM"/>
    </source>
</evidence>
<comment type="caution">
    <text evidence="2">The sequence shown here is derived from an EMBL/GenBank/DDBJ whole genome shotgun (WGS) entry which is preliminary data.</text>
</comment>
<name>A0A1E7X9I0_9LACO</name>
<dbReference type="SUPFAM" id="SSF89392">
    <property type="entry name" value="Prokaryotic lipoproteins and lipoprotein localization factors"/>
    <property type="match status" value="1"/>
</dbReference>
<accession>A0A1E7X9I0</accession>
<dbReference type="PROSITE" id="PS51257">
    <property type="entry name" value="PROKAR_LIPOPROTEIN"/>
    <property type="match status" value="1"/>
</dbReference>
<organism evidence="2 3">
    <name type="scientific">Lentilactobacillus sunkii</name>
    <dbReference type="NCBI Taxonomy" id="481719"/>
    <lineage>
        <taxon>Bacteria</taxon>
        <taxon>Bacillati</taxon>
        <taxon>Bacillota</taxon>
        <taxon>Bacilli</taxon>
        <taxon>Lactobacillales</taxon>
        <taxon>Lactobacillaceae</taxon>
        <taxon>Lentilactobacillus</taxon>
    </lineage>
</organism>
<proteinExistence type="predicted"/>
<sequence>MKKALLIGSMLLSVLVTGCSTRPDAKNVATKATNASKDIKSITTNLTTVSEASGNKSTTKVNGQFTSKPAVYHYSQKIKGQKTGQLYVEGDTVYANTATKWYKSSGASSKKTAASVKQQLSASQASRVLNTLKDNVKLQTKGSNYILSYSGKGKTADKAVKSILKRGMASSYPAASINSLLKSVKTNNFNYKYIINKKTFLPVKSVIGMKYTMSAYKQTTTQTITGSYSDVNKTKTFHVPSTIKSHASVYKAK</sequence>
<reference evidence="2 3" key="1">
    <citation type="submission" date="2016-09" db="EMBL/GenBank/DDBJ databases">
        <title>Genome Sequence of Lactobacillus sunkii Strain CG01.</title>
        <authorList>
            <person name="Poehlein A."/>
            <person name="Gabris C."/>
            <person name="Bengelsdorf F.R."/>
            <person name="Duerre P."/>
            <person name="Daniel R."/>
        </authorList>
    </citation>
    <scope>NUCLEOTIDE SEQUENCE [LARGE SCALE GENOMIC DNA]</scope>
    <source>
        <strain evidence="2 3">CG_D</strain>
    </source>
</reference>
<protein>
    <recommendedName>
        <fullName evidence="4">Lipoprotein</fullName>
    </recommendedName>
</protein>
<evidence type="ECO:0000313" key="2">
    <source>
        <dbReference type="EMBL" id="OFA09793.1"/>
    </source>
</evidence>
<keyword evidence="1" id="KW-0732">Signal</keyword>
<dbReference type="InterPro" id="IPR029046">
    <property type="entry name" value="LolA/LolB/LppX"/>
</dbReference>
<dbReference type="Proteomes" id="UP000177010">
    <property type="component" value="Unassembled WGS sequence"/>
</dbReference>
<feature type="signal peptide" evidence="1">
    <location>
        <begin position="1"/>
        <end position="18"/>
    </location>
</feature>
<dbReference type="Pfam" id="PF20316">
    <property type="entry name" value="DUF6612"/>
    <property type="match status" value="1"/>
</dbReference>
<dbReference type="EMBL" id="MIQE01000024">
    <property type="protein sequence ID" value="OFA09793.1"/>
    <property type="molecule type" value="Genomic_DNA"/>
</dbReference>
<evidence type="ECO:0000313" key="3">
    <source>
        <dbReference type="Proteomes" id="UP000177010"/>
    </source>
</evidence>
<gene>
    <name evidence="2" type="ORF">LASUN_22750</name>
</gene>
<dbReference type="Gene3D" id="2.50.20.20">
    <property type="match status" value="1"/>
</dbReference>